<proteinExistence type="predicted"/>
<organism evidence="1 2">
    <name type="scientific">Melastoma candidum</name>
    <dbReference type="NCBI Taxonomy" id="119954"/>
    <lineage>
        <taxon>Eukaryota</taxon>
        <taxon>Viridiplantae</taxon>
        <taxon>Streptophyta</taxon>
        <taxon>Embryophyta</taxon>
        <taxon>Tracheophyta</taxon>
        <taxon>Spermatophyta</taxon>
        <taxon>Magnoliopsida</taxon>
        <taxon>eudicotyledons</taxon>
        <taxon>Gunneridae</taxon>
        <taxon>Pentapetalae</taxon>
        <taxon>rosids</taxon>
        <taxon>malvids</taxon>
        <taxon>Myrtales</taxon>
        <taxon>Melastomataceae</taxon>
        <taxon>Melastomatoideae</taxon>
        <taxon>Melastomateae</taxon>
        <taxon>Melastoma</taxon>
    </lineage>
</organism>
<reference evidence="2" key="1">
    <citation type="journal article" date="2023" name="Front. Plant Sci.">
        <title>Chromosomal-level genome assembly of Melastoma candidum provides insights into trichome evolution.</title>
        <authorList>
            <person name="Zhong Y."/>
            <person name="Wu W."/>
            <person name="Sun C."/>
            <person name="Zou P."/>
            <person name="Liu Y."/>
            <person name="Dai S."/>
            <person name="Zhou R."/>
        </authorList>
    </citation>
    <scope>NUCLEOTIDE SEQUENCE [LARGE SCALE GENOMIC DNA]</scope>
</reference>
<accession>A0ACB9S2X2</accession>
<name>A0ACB9S2X2_9MYRT</name>
<sequence>MKSDVPLGRGGVASAEMHAFRPLVDAVFAAMLAFWISKEMLTRRRRDLRSPPVPASPQRWPHSQKLAVACCAMATVVSSGVGAFQCWRAPEGRLNYGSFPLALTWLMACTASACTNINATSEGCKSWPHVLLFWWLYSSASSLLSLGLYLASWLETGDQPASALLLRVQPELADLLSLPFAITVCLSSMISSCAHKTRQSYLEQPLLGKQAVECNIRRDEVYRYDDAGFWSRLVFQWLNPLFRRGKKERLKLAHIPDIPRSESAELASNLLEESIRKHKTTPYLLPHAIGSAIWKSLAANGMCAGINTLASYLGPLLIRNFVDLLSSNHDGDLTYRHGLILAFIFFVSKTVESLSQRHWYFGTQQIGVRLRAGLTLLIYKKCLSSRSTSLSNGNTVNLINVDVERVGDFCFYMHGIWLLPVHMFLALVVLQRNLGTFPAMATLFSTIVVMVSNTPLAMMQEKFQTRIMEAKDARIKATSEALKSMRIIKLHSWELSFLKKILQLRETERFWLKRYLYTCSTVAFLFWTSPTLVSVATFGSSIVMKTPLTAGTVLSALATFRILQEPIYNLPELISMIAQTKVSIDRINEFLREEDQKMLTNYPTQGETDLVIEIEPAEYAWDSSDPTSKKVSISIGEKVKIMKGQKVAVCGSVGSGKSSLICSMLGEVPRTSGAATKVTGMKAYATQRAWIQTGTVKENILFGKKMDAGLYDSVLDACALKQDIELWSDGDLTVVGERGTNLSGGQKQRIQLARSVYSDSDVYFLDDPFSAVDAHTSTYLFKRCLMGLLSSKTVVYATHQLELLEAADLVIVMKDGSMVQHGEYKELAKSTEGELVRLVNAHRQSIDHMKPTAEEKGAPTGLEKANRIEPFEEKHHRRSTDDKLPHQIEEEETVIGRVKWNVYSVFVMCAYKGALVPVVLLCQVLFQGLQMGSNYWIAWAAGKGSLIGQEKLIGVFAMLSGGSSFFILGRAVLLSTIAIKTAQHLFLGMISAVFRAPLSFFDSTPSSRILSRSSTDQSTVDTDIPYRVAGLVFALIQLLSVIVLMCQVAWQIFPLFLIILAISVWLQAYYITTARELARMVGTRKAPILHHFSETIAGAPVIRCFSREDLFVQRLYSLVDGYSKVVLSSGSTMEWLCVRVNFLFNFVFFVVLVVLVSLPKSSVDPSLAGLIVTYGLNLNVLQGWVIWNMCNVENKMISVERILQFMEVPSEEAISVVKESPPSPEWPQEGKIELEDLHIRYGPSLPIVLKGITCTFPGKKKIGIVGRTGSGKSTLIQALFRVIELLSGRILIDGIDIAKLRLHELRSRLSIIPQDPVLFQGTVRMNLDPLEEHSDREIWEQVLHKCNLADTVRRDWRLLDAPVAEDGENWSVGQRQLVCLVRVLLKKRKVLVLDEATASVDTVTDNAIRQAIQEETRECTVLTVAHRIPTVIDNDLVLVLDQGKVVEYESPKALLENKSSSFSALVGEFLLRSSRND</sequence>
<evidence type="ECO:0000313" key="1">
    <source>
        <dbReference type="EMBL" id="KAI4382507.1"/>
    </source>
</evidence>
<dbReference type="Proteomes" id="UP001057402">
    <property type="component" value="Chromosome 3"/>
</dbReference>
<dbReference type="EMBL" id="CM042882">
    <property type="protein sequence ID" value="KAI4382507.1"/>
    <property type="molecule type" value="Genomic_DNA"/>
</dbReference>
<protein>
    <submittedName>
        <fullName evidence="1">Uncharacterized protein</fullName>
    </submittedName>
</protein>
<comment type="caution">
    <text evidence="1">The sequence shown here is derived from an EMBL/GenBank/DDBJ whole genome shotgun (WGS) entry which is preliminary data.</text>
</comment>
<keyword evidence="2" id="KW-1185">Reference proteome</keyword>
<gene>
    <name evidence="1" type="ORF">MLD38_008463</name>
</gene>
<evidence type="ECO:0000313" key="2">
    <source>
        <dbReference type="Proteomes" id="UP001057402"/>
    </source>
</evidence>